<dbReference type="Gene3D" id="3.40.630.30">
    <property type="match status" value="1"/>
</dbReference>
<dbReference type="RefSeq" id="WP_345016153.1">
    <property type="nucleotide sequence ID" value="NZ_BAABDO010000001.1"/>
</dbReference>
<comment type="caution">
    <text evidence="1">The sequence shown here is derived from an EMBL/GenBank/DDBJ whole genome shotgun (WGS) entry which is preliminary data.</text>
</comment>
<dbReference type="EMBL" id="BAABDO010000001">
    <property type="protein sequence ID" value="GAA4126675.1"/>
    <property type="molecule type" value="Genomic_DNA"/>
</dbReference>
<evidence type="ECO:0000313" key="1">
    <source>
        <dbReference type="EMBL" id="GAA4126675.1"/>
    </source>
</evidence>
<evidence type="ECO:0008006" key="3">
    <source>
        <dbReference type="Google" id="ProtNLM"/>
    </source>
</evidence>
<dbReference type="SUPFAM" id="SSF55729">
    <property type="entry name" value="Acyl-CoA N-acyltransferases (Nat)"/>
    <property type="match status" value="1"/>
</dbReference>
<accession>A0ABP7XVV5</accession>
<dbReference type="InterPro" id="IPR016181">
    <property type="entry name" value="Acyl_CoA_acyltransferase"/>
</dbReference>
<name>A0ABP7XVV5_9ACTN</name>
<reference evidence="2" key="1">
    <citation type="journal article" date="2019" name="Int. J. Syst. Evol. Microbiol.">
        <title>The Global Catalogue of Microorganisms (GCM) 10K type strain sequencing project: providing services to taxonomists for standard genome sequencing and annotation.</title>
        <authorList>
            <consortium name="The Broad Institute Genomics Platform"/>
            <consortium name="The Broad Institute Genome Sequencing Center for Infectious Disease"/>
            <person name="Wu L."/>
            <person name="Ma J."/>
        </authorList>
    </citation>
    <scope>NUCLEOTIDE SEQUENCE [LARGE SCALE GENOMIC DNA]</scope>
    <source>
        <strain evidence="2">JCM 17316</strain>
    </source>
</reference>
<keyword evidence="2" id="KW-1185">Reference proteome</keyword>
<protein>
    <recommendedName>
        <fullName evidence="3">N-acetyltransferase</fullName>
    </recommendedName>
</protein>
<sequence>MHETWPAFMTHDPIGEALLGRVPEEFPQYCVMATDGGRVVARGQSVPFDAESPGREEAPDRGWDAVPVRAFDDHRHRRPTTAASALDITIDADHLGRGLSHHMLAALRDAAGRQGCGTLLAPVRPTAKHREPRVPMDDYIRRRRDDGLPADPWLDVHVKAGGVIEKVAPASMTISGSPAEWRQWTGLPFDRKGEVEVPGALVPVHCDTAHDHAVYVEPNVWVRHTATSRS</sequence>
<gene>
    <name evidence="1" type="ORF">GCM10022416_00520</name>
</gene>
<evidence type="ECO:0000313" key="2">
    <source>
        <dbReference type="Proteomes" id="UP001500266"/>
    </source>
</evidence>
<dbReference type="Proteomes" id="UP001500266">
    <property type="component" value="Unassembled WGS sequence"/>
</dbReference>
<proteinExistence type="predicted"/>
<organism evidence="1 2">
    <name type="scientific">Actinomadura keratinilytica</name>
    <dbReference type="NCBI Taxonomy" id="547461"/>
    <lineage>
        <taxon>Bacteria</taxon>
        <taxon>Bacillati</taxon>
        <taxon>Actinomycetota</taxon>
        <taxon>Actinomycetes</taxon>
        <taxon>Streptosporangiales</taxon>
        <taxon>Thermomonosporaceae</taxon>
        <taxon>Actinomadura</taxon>
    </lineage>
</organism>